<dbReference type="InterPro" id="IPR051474">
    <property type="entry name" value="Anti-sigma-K/W_factor"/>
</dbReference>
<dbReference type="GO" id="GO:0016989">
    <property type="term" value="F:sigma factor antagonist activity"/>
    <property type="evidence" value="ECO:0007669"/>
    <property type="project" value="TreeGrafter"/>
</dbReference>
<dbReference type="Pfam" id="PF22618">
    <property type="entry name" value="RskA_N"/>
    <property type="match status" value="1"/>
</dbReference>
<organism evidence="14 15">
    <name type="scientific">Renibacterium salmoninarum (strain ATCC 33209 / DSM 20767 / JCM 11484 / NBRC 15589 / NCIMB 2235)</name>
    <dbReference type="NCBI Taxonomy" id="288705"/>
    <lineage>
        <taxon>Bacteria</taxon>
        <taxon>Bacillati</taxon>
        <taxon>Actinomycetota</taxon>
        <taxon>Actinomycetes</taxon>
        <taxon>Micrococcales</taxon>
        <taxon>Micrococcaceae</taxon>
        <taxon>Renibacterium</taxon>
    </lineage>
</organism>
<evidence type="ECO:0000256" key="7">
    <source>
        <dbReference type="ARBA" id="ARBA00023136"/>
    </source>
</evidence>
<dbReference type="Proteomes" id="UP000002007">
    <property type="component" value="Chromosome"/>
</dbReference>
<evidence type="ECO:0000256" key="1">
    <source>
        <dbReference type="ARBA" id="ARBA00004167"/>
    </source>
</evidence>
<dbReference type="Gene3D" id="1.10.10.1320">
    <property type="entry name" value="Anti-sigma factor, zinc-finger domain"/>
    <property type="match status" value="1"/>
</dbReference>
<keyword evidence="3" id="KW-1003">Cell membrane</keyword>
<sequence>MSENFAEDIYSDLAAGRVLELTELYAINAVAEEERFAIEANLEQLDSSAQAEFNNRVRQARETLASAYGTIEEEPPAGLFDRIQAQIAAAAVPTPAVASPVIDELAARREQRGAGAKRRPLRTWVLTTAAAAVIAVAGTLGVNGIIQAQDPVNQVISASDVSTLDVSVQGGGQAKVSISSSKNAAVVRMENVAAPASGTTYQLWLIPQNAAAPVSLGLMSSSTALGKPALVDGIDKGQALAITVEPSGGSKTPTTTPVMIAQLHA</sequence>
<dbReference type="Pfam" id="PF10099">
    <property type="entry name" value="RskA_C"/>
    <property type="match status" value="1"/>
</dbReference>
<dbReference type="PANTHER" id="PTHR37461">
    <property type="entry name" value="ANTI-SIGMA-K FACTOR RSKA"/>
    <property type="match status" value="1"/>
</dbReference>
<evidence type="ECO:0000256" key="11">
    <source>
        <dbReference type="SAM" id="Phobius"/>
    </source>
</evidence>
<dbReference type="InterPro" id="IPR018764">
    <property type="entry name" value="RskA_C"/>
</dbReference>
<keyword evidence="4 11" id="KW-0812">Transmembrane</keyword>
<evidence type="ECO:0000256" key="6">
    <source>
        <dbReference type="ARBA" id="ARBA00023015"/>
    </source>
</evidence>
<evidence type="ECO:0000259" key="12">
    <source>
        <dbReference type="Pfam" id="PF10099"/>
    </source>
</evidence>
<dbReference type="RefSeq" id="WP_012244702.1">
    <property type="nucleotide sequence ID" value="NC_010168.1"/>
</dbReference>
<evidence type="ECO:0000256" key="8">
    <source>
        <dbReference type="ARBA" id="ARBA00023163"/>
    </source>
</evidence>
<dbReference type="HOGENOM" id="CLU_075802_1_1_11"/>
<dbReference type="GO" id="GO:0005886">
    <property type="term" value="C:plasma membrane"/>
    <property type="evidence" value="ECO:0007669"/>
    <property type="project" value="UniProtKB-SubCell"/>
</dbReference>
<protein>
    <recommendedName>
        <fullName evidence="10">Regulator of SigK</fullName>
    </recommendedName>
    <alternativeName>
        <fullName evidence="9">Sigma-K anti-sigma factor RskA</fullName>
    </alternativeName>
</protein>
<gene>
    <name evidence="14" type="ordered locus">RSal33209_1280</name>
</gene>
<keyword evidence="6" id="KW-0805">Transcription regulation</keyword>
<evidence type="ECO:0000313" key="15">
    <source>
        <dbReference type="Proteomes" id="UP000002007"/>
    </source>
</evidence>
<feature type="domain" description="Anti-sigma-K factor RskA N-terminal" evidence="13">
    <location>
        <begin position="18"/>
        <end position="65"/>
    </location>
</feature>
<keyword evidence="15" id="KW-1185">Reference proteome</keyword>
<evidence type="ECO:0000259" key="13">
    <source>
        <dbReference type="Pfam" id="PF22618"/>
    </source>
</evidence>
<keyword evidence="5 11" id="KW-1133">Transmembrane helix</keyword>
<dbReference type="InterPro" id="IPR053877">
    <property type="entry name" value="RskA_N"/>
</dbReference>
<evidence type="ECO:0000313" key="14">
    <source>
        <dbReference type="EMBL" id="ABY23017.1"/>
    </source>
</evidence>
<reference evidence="15" key="1">
    <citation type="journal article" date="2008" name="J. Bacteriol.">
        <title>Genome sequence of the fish pathogen Renibacterium salmoninarum suggests reductive evolution away from an environmental Arthrobacter ancestor.</title>
        <authorList>
            <person name="Wiens G.D."/>
            <person name="Rockey D.D."/>
            <person name="Wu Z."/>
            <person name="Chang J."/>
            <person name="Levy R."/>
            <person name="Crane S."/>
            <person name="Chen D.S."/>
            <person name="Capri G.R."/>
            <person name="Burnett J.R."/>
            <person name="Sudheesh P.S."/>
            <person name="Schipma M.J."/>
            <person name="Burd H."/>
            <person name="Bhattacharyya A."/>
            <person name="Rhodes L.D."/>
            <person name="Kaul R."/>
            <person name="Strom M.S."/>
        </authorList>
    </citation>
    <scope>NUCLEOTIDE SEQUENCE [LARGE SCALE GENOMIC DNA]</scope>
    <source>
        <strain evidence="15">ATCC 33209 / DSM 20767 / JCM 11484 / NBRC 15589 / NCIMB 2235</strain>
    </source>
</reference>
<dbReference type="PANTHER" id="PTHR37461:SF1">
    <property type="entry name" value="ANTI-SIGMA-K FACTOR RSKA"/>
    <property type="match status" value="1"/>
</dbReference>
<dbReference type="AlphaFoldDB" id="A9WPQ9"/>
<evidence type="ECO:0000256" key="3">
    <source>
        <dbReference type="ARBA" id="ARBA00022475"/>
    </source>
</evidence>
<dbReference type="InterPro" id="IPR041916">
    <property type="entry name" value="Anti_sigma_zinc_sf"/>
</dbReference>
<evidence type="ECO:0000256" key="4">
    <source>
        <dbReference type="ARBA" id="ARBA00022692"/>
    </source>
</evidence>
<dbReference type="EMBL" id="CP000910">
    <property type="protein sequence ID" value="ABY23017.1"/>
    <property type="molecule type" value="Genomic_DNA"/>
</dbReference>
<evidence type="ECO:0000256" key="2">
    <source>
        <dbReference type="ARBA" id="ARBA00004236"/>
    </source>
</evidence>
<accession>A9WPQ9</accession>
<proteinExistence type="predicted"/>
<feature type="transmembrane region" description="Helical" evidence="11">
    <location>
        <begin position="124"/>
        <end position="146"/>
    </location>
</feature>
<dbReference type="GO" id="GO:0006417">
    <property type="term" value="P:regulation of translation"/>
    <property type="evidence" value="ECO:0007669"/>
    <property type="project" value="TreeGrafter"/>
</dbReference>
<comment type="subcellular location">
    <subcellularLocation>
        <location evidence="2">Cell membrane</location>
    </subcellularLocation>
    <subcellularLocation>
        <location evidence="1">Membrane</location>
        <topology evidence="1">Single-pass membrane protein</topology>
    </subcellularLocation>
</comment>
<evidence type="ECO:0000256" key="5">
    <source>
        <dbReference type="ARBA" id="ARBA00022989"/>
    </source>
</evidence>
<dbReference type="STRING" id="288705.RSal33209_1280"/>
<evidence type="ECO:0000256" key="9">
    <source>
        <dbReference type="ARBA" id="ARBA00029829"/>
    </source>
</evidence>
<evidence type="ECO:0000256" key="10">
    <source>
        <dbReference type="ARBA" id="ARBA00030803"/>
    </source>
</evidence>
<feature type="domain" description="Anti-sigma K factor RskA C-terminal" evidence="12">
    <location>
        <begin position="126"/>
        <end position="258"/>
    </location>
</feature>
<dbReference type="eggNOG" id="COG5343">
    <property type="taxonomic scope" value="Bacteria"/>
</dbReference>
<keyword evidence="7 11" id="KW-0472">Membrane</keyword>
<name>A9WPQ9_RENSM</name>
<keyword evidence="8" id="KW-0804">Transcription</keyword>
<dbReference type="KEGG" id="rsa:RSal33209_1280"/>